<accession>A0A5C5YW17</accession>
<evidence type="ECO:0000313" key="4">
    <source>
        <dbReference type="Proteomes" id="UP000315010"/>
    </source>
</evidence>
<dbReference type="Proteomes" id="UP000315010">
    <property type="component" value="Unassembled WGS sequence"/>
</dbReference>
<dbReference type="RefSeq" id="WP_146394510.1">
    <property type="nucleotide sequence ID" value="NZ_SJPJ01000001.1"/>
</dbReference>
<gene>
    <name evidence="3" type="ORF">CA13_06400</name>
</gene>
<evidence type="ECO:0000259" key="2">
    <source>
        <dbReference type="Pfam" id="PF21742"/>
    </source>
</evidence>
<name>A0A5C5YW17_9BACT</name>
<dbReference type="OrthoDB" id="287243at2"/>
<keyword evidence="1" id="KW-1133">Transmembrane helix</keyword>
<evidence type="ECO:0000256" key="1">
    <source>
        <dbReference type="SAM" id="Phobius"/>
    </source>
</evidence>
<sequence>MNIEMLQSFFMWCTILNGSLLVFWIGACVIAPDAVYRTQHKFFPISKDVFTIAIYCFLGLFKLMFLVFNLVPYIALLMIG</sequence>
<protein>
    <recommendedName>
        <fullName evidence="2">DUF6868 domain-containing protein</fullName>
    </recommendedName>
</protein>
<reference evidence="3 4" key="1">
    <citation type="submission" date="2019-02" db="EMBL/GenBank/DDBJ databases">
        <title>Deep-cultivation of Planctomycetes and their phenomic and genomic characterization uncovers novel biology.</title>
        <authorList>
            <person name="Wiegand S."/>
            <person name="Jogler M."/>
            <person name="Boedeker C."/>
            <person name="Pinto D."/>
            <person name="Vollmers J."/>
            <person name="Rivas-Marin E."/>
            <person name="Kohn T."/>
            <person name="Peeters S.H."/>
            <person name="Heuer A."/>
            <person name="Rast P."/>
            <person name="Oberbeckmann S."/>
            <person name="Bunk B."/>
            <person name="Jeske O."/>
            <person name="Meyerdierks A."/>
            <person name="Storesund J.E."/>
            <person name="Kallscheuer N."/>
            <person name="Luecker S."/>
            <person name="Lage O.M."/>
            <person name="Pohl T."/>
            <person name="Merkel B.J."/>
            <person name="Hornburger P."/>
            <person name="Mueller R.-W."/>
            <person name="Bruemmer F."/>
            <person name="Labrenz M."/>
            <person name="Spormann A.M."/>
            <person name="Op Den Camp H."/>
            <person name="Overmann J."/>
            <person name="Amann R."/>
            <person name="Jetten M.S.M."/>
            <person name="Mascher T."/>
            <person name="Medema M.H."/>
            <person name="Devos D.P."/>
            <person name="Kaster A.-K."/>
            <person name="Ovreas L."/>
            <person name="Rohde M."/>
            <person name="Galperin M.Y."/>
            <person name="Jogler C."/>
        </authorList>
    </citation>
    <scope>NUCLEOTIDE SEQUENCE [LARGE SCALE GENOMIC DNA]</scope>
    <source>
        <strain evidence="3 4">CA13</strain>
    </source>
</reference>
<keyword evidence="1" id="KW-0472">Membrane</keyword>
<proteinExistence type="predicted"/>
<dbReference type="EMBL" id="SJPJ01000001">
    <property type="protein sequence ID" value="TWT79242.1"/>
    <property type="molecule type" value="Genomic_DNA"/>
</dbReference>
<feature type="transmembrane region" description="Helical" evidence="1">
    <location>
        <begin position="9"/>
        <end position="32"/>
    </location>
</feature>
<comment type="caution">
    <text evidence="3">The sequence shown here is derived from an EMBL/GenBank/DDBJ whole genome shotgun (WGS) entry which is preliminary data.</text>
</comment>
<dbReference type="AlphaFoldDB" id="A0A5C5YW17"/>
<dbReference type="Pfam" id="PF21742">
    <property type="entry name" value="DUF6868"/>
    <property type="match status" value="1"/>
</dbReference>
<organism evidence="3 4">
    <name type="scientific">Novipirellula herctigrandis</name>
    <dbReference type="NCBI Taxonomy" id="2527986"/>
    <lineage>
        <taxon>Bacteria</taxon>
        <taxon>Pseudomonadati</taxon>
        <taxon>Planctomycetota</taxon>
        <taxon>Planctomycetia</taxon>
        <taxon>Pirellulales</taxon>
        <taxon>Pirellulaceae</taxon>
        <taxon>Novipirellula</taxon>
    </lineage>
</organism>
<keyword evidence="1" id="KW-0812">Transmembrane</keyword>
<dbReference type="InterPro" id="IPR049220">
    <property type="entry name" value="DUF6868"/>
</dbReference>
<feature type="domain" description="DUF6868" evidence="2">
    <location>
        <begin position="1"/>
        <end position="79"/>
    </location>
</feature>
<evidence type="ECO:0000313" key="3">
    <source>
        <dbReference type="EMBL" id="TWT79242.1"/>
    </source>
</evidence>
<feature type="transmembrane region" description="Helical" evidence="1">
    <location>
        <begin position="52"/>
        <end position="79"/>
    </location>
</feature>
<keyword evidence="4" id="KW-1185">Reference proteome</keyword>